<reference evidence="2 3" key="1">
    <citation type="journal article" date="2016" name="Stand. Genomic Sci.">
        <title>Complete genome sequence and genomic characterization of Microcystis panniformis FACHB 1757 by third-generation sequencing.</title>
        <authorList>
            <person name="Zhang J.Y."/>
            <person name="Guan R."/>
            <person name="Zhang H.J."/>
            <person name="Li H."/>
            <person name="Xiao P."/>
            <person name="Yu G.L."/>
            <person name="Du L."/>
            <person name="Cao D.M."/>
            <person name="Zhu B.C."/>
            <person name="Li R.H."/>
            <person name="Lu Z.H."/>
        </authorList>
    </citation>
    <scope>NUCLEOTIDE SEQUENCE [LARGE SCALE GENOMIC DNA]</scope>
    <source>
        <strain evidence="2 3">FACHB-1757</strain>
    </source>
</reference>
<evidence type="ECO:0000313" key="2">
    <source>
        <dbReference type="EMBL" id="AKV68384.1"/>
    </source>
</evidence>
<keyword evidence="3" id="KW-1185">Reference proteome</keyword>
<proteinExistence type="predicted"/>
<feature type="transmembrane region" description="Helical" evidence="1">
    <location>
        <begin position="147"/>
        <end position="168"/>
    </location>
</feature>
<dbReference type="AlphaFoldDB" id="A0A0K1S2K4"/>
<accession>A0A0K1S2K4</accession>
<protein>
    <submittedName>
        <fullName evidence="2">Oligopeptide transport system permease protein OppB</fullName>
    </submittedName>
</protein>
<name>A0A0K1S2K4_9CHRO</name>
<dbReference type="Proteomes" id="UP000068167">
    <property type="component" value="Chromosome"/>
</dbReference>
<feature type="transmembrane region" description="Helical" evidence="1">
    <location>
        <begin position="175"/>
        <end position="193"/>
    </location>
</feature>
<feature type="transmembrane region" description="Helical" evidence="1">
    <location>
        <begin position="57"/>
        <end position="79"/>
    </location>
</feature>
<feature type="transmembrane region" description="Helical" evidence="1">
    <location>
        <begin position="109"/>
        <end position="127"/>
    </location>
</feature>
<feature type="transmembrane region" description="Helical" evidence="1">
    <location>
        <begin position="199"/>
        <end position="219"/>
    </location>
</feature>
<dbReference type="EMBL" id="CP011339">
    <property type="protein sequence ID" value="AKV68384.1"/>
    <property type="molecule type" value="Genomic_DNA"/>
</dbReference>
<organism evidence="2 3">
    <name type="scientific">Microcystis panniformis FACHB-1757</name>
    <dbReference type="NCBI Taxonomy" id="1638788"/>
    <lineage>
        <taxon>Bacteria</taxon>
        <taxon>Bacillati</taxon>
        <taxon>Cyanobacteriota</taxon>
        <taxon>Cyanophyceae</taxon>
        <taxon>Oscillatoriophycideae</taxon>
        <taxon>Chroococcales</taxon>
        <taxon>Microcystaceae</taxon>
        <taxon>Microcystis</taxon>
    </lineage>
</organism>
<sequence>MSYPYHFMRHNFMRRKKKAQQRLSPWLSALPVAIFLTSCDSIIATGVRFSSPLPELSQIAVFSIIWLIPAFLIGIFVSIDHDEMTTGYGSDGIVFLPTGKTVPGDPQSANFLANLWLVAYPIGYFYYTHLDKLALTLTTFPNLDWILLRIIFPALSLALIAWVILAIWEFSDSFFIFRWLILGWKILVSLATINLIGWLLALFVPWLLNLVIDLASWLFRR</sequence>
<dbReference type="KEGG" id="mpk:VL20_3377"/>
<gene>
    <name evidence="2" type="ORF">VL20_3377</name>
</gene>
<evidence type="ECO:0000313" key="3">
    <source>
        <dbReference type="Proteomes" id="UP000068167"/>
    </source>
</evidence>
<dbReference type="PATRIC" id="fig|1638788.3.peg.3407"/>
<evidence type="ECO:0000256" key="1">
    <source>
        <dbReference type="SAM" id="Phobius"/>
    </source>
</evidence>
<keyword evidence="1" id="KW-0472">Membrane</keyword>
<keyword evidence="1" id="KW-0812">Transmembrane</keyword>
<keyword evidence="1" id="KW-1133">Transmembrane helix</keyword>